<reference evidence="2 3" key="1">
    <citation type="submission" date="2018-06" db="EMBL/GenBank/DDBJ databases">
        <title>Comparative genomics reveals the genomic features of Rhizophagus irregularis, R. cerebriforme, R. diaphanum and Gigaspora rosea, and their symbiotic lifestyle signature.</title>
        <authorList>
            <person name="Morin E."/>
            <person name="San Clemente H."/>
            <person name="Chen E.C.H."/>
            <person name="De La Providencia I."/>
            <person name="Hainaut M."/>
            <person name="Kuo A."/>
            <person name="Kohler A."/>
            <person name="Murat C."/>
            <person name="Tang N."/>
            <person name="Roy S."/>
            <person name="Loubradou J."/>
            <person name="Henrissat B."/>
            <person name="Grigoriev I.V."/>
            <person name="Corradi N."/>
            <person name="Roux C."/>
            <person name="Martin F.M."/>
        </authorList>
    </citation>
    <scope>NUCLEOTIDE SEQUENCE [LARGE SCALE GENOMIC DNA]</scope>
    <source>
        <strain evidence="2 3">DAOM 194757</strain>
    </source>
</reference>
<evidence type="ECO:0000256" key="1">
    <source>
        <dbReference type="SAM" id="Coils"/>
    </source>
</evidence>
<dbReference type="AlphaFoldDB" id="A0A397UUE7"/>
<accession>A0A397UUE7</accession>
<feature type="coiled-coil region" evidence="1">
    <location>
        <begin position="34"/>
        <end position="61"/>
    </location>
</feature>
<protein>
    <submittedName>
        <fullName evidence="2">Uncharacterized protein</fullName>
    </submittedName>
</protein>
<gene>
    <name evidence="2" type="ORF">C2G38_2199663</name>
</gene>
<keyword evidence="3" id="KW-1185">Reference proteome</keyword>
<organism evidence="2 3">
    <name type="scientific">Gigaspora rosea</name>
    <dbReference type="NCBI Taxonomy" id="44941"/>
    <lineage>
        <taxon>Eukaryota</taxon>
        <taxon>Fungi</taxon>
        <taxon>Fungi incertae sedis</taxon>
        <taxon>Mucoromycota</taxon>
        <taxon>Glomeromycotina</taxon>
        <taxon>Glomeromycetes</taxon>
        <taxon>Diversisporales</taxon>
        <taxon>Gigasporaceae</taxon>
        <taxon>Gigaspora</taxon>
    </lineage>
</organism>
<keyword evidence="1" id="KW-0175">Coiled coil</keyword>
<dbReference type="EMBL" id="QKWP01000987">
    <property type="protein sequence ID" value="RIB12807.1"/>
    <property type="molecule type" value="Genomic_DNA"/>
</dbReference>
<dbReference type="STRING" id="44941.A0A397UUE7"/>
<dbReference type="OrthoDB" id="2420210at2759"/>
<evidence type="ECO:0000313" key="2">
    <source>
        <dbReference type="EMBL" id="RIB12807.1"/>
    </source>
</evidence>
<name>A0A397UUE7_9GLOM</name>
<comment type="caution">
    <text evidence="2">The sequence shown here is derived from an EMBL/GenBank/DDBJ whole genome shotgun (WGS) entry which is preliminary data.</text>
</comment>
<evidence type="ECO:0000313" key="3">
    <source>
        <dbReference type="Proteomes" id="UP000266673"/>
    </source>
</evidence>
<dbReference type="Proteomes" id="UP000266673">
    <property type="component" value="Unassembled WGS sequence"/>
</dbReference>
<proteinExistence type="predicted"/>
<sequence length="284" mass="32681">MRYKSIYICLKYFVMNKSGKYLSPQETQVLIVEYNTIKNELKNAKKTITRLKDKITKLTNLLDQDIDSSQDEILHTTINNLIEKWQLGLTLLVDTKIYLSLAFERPCNNCGNYLISKRDCQLMVIGFKIKCQIRCKECEAIIEISNEKKNICFLKVVAAGELGAGVSRHAAQSFLATISITSQCSKTIYHNHQHNLFSKIIELAKSPTNDAIIKCIKHVEQSLTEQVNPTKLELYEYKKILSISFDVSWLYRRNAKQTNGEFICHLEFEGKTNKNIAIKPINNY</sequence>